<evidence type="ECO:0000313" key="1">
    <source>
        <dbReference type="EMBL" id="ASB90860.1"/>
    </source>
</evidence>
<name>A0ABM6LNE0_9BACI</name>
<dbReference type="EMBL" id="CP021920">
    <property type="protein sequence ID" value="ASB90860.1"/>
    <property type="molecule type" value="Genomic_DNA"/>
</dbReference>
<evidence type="ECO:0000313" key="2">
    <source>
        <dbReference type="Proteomes" id="UP000196877"/>
    </source>
</evidence>
<sequence length="44" mass="5086">MNSIELVKGGEELKIRIKEWLALSEAERFMKIYQAFTKTKGAQV</sequence>
<dbReference type="Proteomes" id="UP000196877">
    <property type="component" value="Chromosome"/>
</dbReference>
<protein>
    <submittedName>
        <fullName evidence="1">Uncharacterized protein</fullName>
    </submittedName>
</protein>
<proteinExistence type="predicted"/>
<gene>
    <name evidence="1" type="ORF">S101395_04358</name>
</gene>
<accession>A0ABM6LNE0</accession>
<reference evidence="1 2" key="1">
    <citation type="submission" date="2017-06" db="EMBL/GenBank/DDBJ databases">
        <title>Genome sequence of Bacillus sonorensis strain SRCM101395.</title>
        <authorList>
            <person name="Cho S.H."/>
        </authorList>
    </citation>
    <scope>NUCLEOTIDE SEQUENCE [LARGE SCALE GENOMIC DNA]</scope>
    <source>
        <strain evidence="1 2">SRCM101395</strain>
    </source>
</reference>
<keyword evidence="2" id="KW-1185">Reference proteome</keyword>
<organism evidence="1 2">
    <name type="scientific">Bacillus sonorensis</name>
    <dbReference type="NCBI Taxonomy" id="119858"/>
    <lineage>
        <taxon>Bacteria</taxon>
        <taxon>Bacillati</taxon>
        <taxon>Bacillota</taxon>
        <taxon>Bacilli</taxon>
        <taxon>Bacillales</taxon>
        <taxon>Bacillaceae</taxon>
        <taxon>Bacillus</taxon>
    </lineage>
</organism>